<evidence type="ECO:0000313" key="2">
    <source>
        <dbReference type="Proteomes" id="UP000790709"/>
    </source>
</evidence>
<evidence type="ECO:0000313" key="1">
    <source>
        <dbReference type="EMBL" id="KAH7923879.1"/>
    </source>
</evidence>
<accession>A0ACB8BDZ3</accession>
<keyword evidence="2" id="KW-1185">Reference proteome</keyword>
<reference evidence="1" key="1">
    <citation type="journal article" date="2021" name="New Phytol.">
        <title>Evolutionary innovations through gain and loss of genes in the ectomycorrhizal Boletales.</title>
        <authorList>
            <person name="Wu G."/>
            <person name="Miyauchi S."/>
            <person name="Morin E."/>
            <person name="Kuo A."/>
            <person name="Drula E."/>
            <person name="Varga T."/>
            <person name="Kohler A."/>
            <person name="Feng B."/>
            <person name="Cao Y."/>
            <person name="Lipzen A."/>
            <person name="Daum C."/>
            <person name="Hundley H."/>
            <person name="Pangilinan J."/>
            <person name="Johnson J."/>
            <person name="Barry K."/>
            <person name="LaButti K."/>
            <person name="Ng V."/>
            <person name="Ahrendt S."/>
            <person name="Min B."/>
            <person name="Choi I.G."/>
            <person name="Park H."/>
            <person name="Plett J.M."/>
            <person name="Magnuson J."/>
            <person name="Spatafora J.W."/>
            <person name="Nagy L.G."/>
            <person name="Henrissat B."/>
            <person name="Grigoriev I.V."/>
            <person name="Yang Z.L."/>
            <person name="Xu J."/>
            <person name="Martin F.M."/>
        </authorList>
    </citation>
    <scope>NUCLEOTIDE SEQUENCE</scope>
    <source>
        <strain evidence="1">KUC20120723A-06</strain>
    </source>
</reference>
<sequence length="253" mass="27397">MALPAHHTKHLSALHYPFLSTSFTLAQRDDGLSNGTALWLGAQCLSLYLASLHTRRPASLRTPRAVELGSGVGLMPLALASLGYDVVATDIPAVTRSVLGPNIRANAGAGRVEVRVLDWTVDPGEWKWDVEHSVTPLGPVDTQEGLLAPPFDLIVSADTLYDPALVRPLLRTLHALSELSIVAGRAPPVYICLERRDPALIDAALAAARDEWGFAVERVPGRKVARAMERGGVRWAKSEWEGVEVWKLQLTPG</sequence>
<organism evidence="1 2">
    <name type="scientific">Leucogyrophana mollusca</name>
    <dbReference type="NCBI Taxonomy" id="85980"/>
    <lineage>
        <taxon>Eukaryota</taxon>
        <taxon>Fungi</taxon>
        <taxon>Dikarya</taxon>
        <taxon>Basidiomycota</taxon>
        <taxon>Agaricomycotina</taxon>
        <taxon>Agaricomycetes</taxon>
        <taxon>Agaricomycetidae</taxon>
        <taxon>Boletales</taxon>
        <taxon>Boletales incertae sedis</taxon>
        <taxon>Leucogyrophana</taxon>
    </lineage>
</organism>
<proteinExistence type="predicted"/>
<comment type="caution">
    <text evidence="1">The sequence shown here is derived from an EMBL/GenBank/DDBJ whole genome shotgun (WGS) entry which is preliminary data.</text>
</comment>
<dbReference type="EMBL" id="MU266440">
    <property type="protein sequence ID" value="KAH7923879.1"/>
    <property type="molecule type" value="Genomic_DNA"/>
</dbReference>
<dbReference type="Proteomes" id="UP000790709">
    <property type="component" value="Unassembled WGS sequence"/>
</dbReference>
<name>A0ACB8BDZ3_9AGAM</name>
<protein>
    <submittedName>
        <fullName evidence="1">Uncharacterized protein</fullName>
    </submittedName>
</protein>
<gene>
    <name evidence="1" type="ORF">BV22DRAFT_1167701</name>
</gene>